<dbReference type="EMBL" id="JGDB01000255">
    <property type="protein sequence ID" value="EXY89286.1"/>
    <property type="molecule type" value="Genomic_DNA"/>
</dbReference>
<organism evidence="4 5">
    <name type="scientific">Bacteroides fragilis str. 3998T(B)3</name>
    <dbReference type="NCBI Taxonomy" id="1339316"/>
    <lineage>
        <taxon>Bacteria</taxon>
        <taxon>Pseudomonadati</taxon>
        <taxon>Bacteroidota</taxon>
        <taxon>Bacteroidia</taxon>
        <taxon>Bacteroidales</taxon>
        <taxon>Bacteroidaceae</taxon>
        <taxon>Bacteroides</taxon>
    </lineage>
</organism>
<comment type="caution">
    <text evidence="4">The sequence shown here is derived from an EMBL/GenBank/DDBJ whole genome shotgun (WGS) entry which is preliminary data.</text>
</comment>
<proteinExistence type="predicted"/>
<protein>
    <submittedName>
        <fullName evidence="4">Uncharacterized protein</fullName>
    </submittedName>
</protein>
<accession>A0A015V1Z9</accession>
<dbReference type="Gene3D" id="3.40.50.300">
    <property type="entry name" value="P-loop containing nucleotide triphosphate hydrolases"/>
    <property type="match status" value="1"/>
</dbReference>
<evidence type="ECO:0000313" key="3">
    <source>
        <dbReference type="EMBL" id="EXY89221.1"/>
    </source>
</evidence>
<feature type="compositionally biased region" description="Basic residues" evidence="1">
    <location>
        <begin position="512"/>
        <end position="522"/>
    </location>
</feature>
<evidence type="ECO:0000313" key="2">
    <source>
        <dbReference type="EMBL" id="EXY87653.1"/>
    </source>
</evidence>
<dbReference type="EMBL" id="JGDB01000256">
    <property type="protein sequence ID" value="EXY89221.1"/>
    <property type="molecule type" value="Genomic_DNA"/>
</dbReference>
<name>A0A015V1Z9_BACFG</name>
<dbReference type="EMBL" id="JGDB01000400">
    <property type="protein sequence ID" value="EXY87653.1"/>
    <property type="molecule type" value="Genomic_DNA"/>
</dbReference>
<gene>
    <name evidence="4" type="ORF">M125_4048</name>
    <name evidence="3" type="ORF">M125_4096</name>
    <name evidence="2" type="ORF">M125_5740</name>
</gene>
<feature type="region of interest" description="Disordered" evidence="1">
    <location>
        <begin position="500"/>
        <end position="522"/>
    </location>
</feature>
<evidence type="ECO:0000313" key="5">
    <source>
        <dbReference type="Proteomes" id="UP000020773"/>
    </source>
</evidence>
<evidence type="ECO:0000313" key="4">
    <source>
        <dbReference type="EMBL" id="EXY89286.1"/>
    </source>
</evidence>
<reference evidence="4 5" key="1">
    <citation type="submission" date="2014-02" db="EMBL/GenBank/DDBJ databases">
        <authorList>
            <person name="Sears C."/>
            <person name="Carroll K."/>
            <person name="Sack B.R."/>
            <person name="Qadri F."/>
            <person name="Myers L.L."/>
            <person name="Chung G.-T."/>
            <person name="Escheverria P."/>
            <person name="Fraser C.M."/>
            <person name="Sadzewicz L."/>
            <person name="Shefchek K.A."/>
            <person name="Tallon L."/>
            <person name="Das S.P."/>
            <person name="Daugherty S."/>
            <person name="Mongodin E.F."/>
        </authorList>
    </citation>
    <scope>NUCLEOTIDE SEQUENCE [LARGE SCALE GENOMIC DNA]</scope>
    <source>
        <strain evidence="4">3998T</strain>
        <strain evidence="5">3998T(B)3</strain>
    </source>
</reference>
<dbReference type="AlphaFoldDB" id="A0A015V1Z9"/>
<dbReference type="InterPro" id="IPR027417">
    <property type="entry name" value="P-loop_NTPase"/>
</dbReference>
<dbReference type="Proteomes" id="UP000020773">
    <property type="component" value="Unassembled WGS sequence"/>
</dbReference>
<evidence type="ECO:0000256" key="1">
    <source>
        <dbReference type="SAM" id="MobiDB-lite"/>
    </source>
</evidence>
<dbReference type="RefSeq" id="WP_042971664.1">
    <property type="nucleotide sequence ID" value="NZ_JGDB01000255.1"/>
</dbReference>
<dbReference type="PATRIC" id="fig|1339316.3.peg.3829"/>
<sequence length="522" mass="60065">MAKKRLTPQDRIALDNWNELVASVREHSDINPTDTETEIRQRRERLEKNDEEGFKYYFAMYCTCESAAFHKKATGRLMRNNRWYEVRAWSRELAKSARSMMEISKLALTKKIRNVLLISNSADNAERLLLPFMANFEENQRIIQDYGQQKKPGAWETGEFTCMSGCSFRAIGAGQSPRGTRNKNFRPDFILVDDIDTDEECRNPERIKTKWKWLEEALIPTMSVSGNYRILFNGNIIAPDCCIKRAIEKATELKAKGIGHVDIINIRGKDGLSVWPEKNSEEDIDLFLSLVSAAAAQKEFFNNPVVDGGVFAEITYGKVPALSRFKFLVIYGDPAPGENKTKKSSTKTVCLLGKLAGRLYLIKTFLDRGLNAEFVEWYIKLLEFVGGKTTVYCYMENNKLQDPFFQQVFQPIVRRIRRERKISLYITGDEEKKTDKATRIEANLEPLNREGNLILNEAEKDNPHMKRMAEQFKLFNLQLTYPADGPDCVEGGNRIIDRKARQSEKPVIVTRKSTRSQNKYRV</sequence>